<dbReference type="GO" id="GO:0003700">
    <property type="term" value="F:DNA-binding transcription factor activity"/>
    <property type="evidence" value="ECO:0007669"/>
    <property type="project" value="TreeGrafter"/>
</dbReference>
<evidence type="ECO:0000256" key="1">
    <source>
        <dbReference type="ARBA" id="ARBA00023015"/>
    </source>
</evidence>
<keyword evidence="2" id="KW-0238">DNA-binding</keyword>
<accession>A0A1G6R7D0</accession>
<dbReference type="InterPro" id="IPR010982">
    <property type="entry name" value="Lambda_DNA-bd_dom_sf"/>
</dbReference>
<gene>
    <name evidence="5" type="ORF">SAMN05216418_0064</name>
</gene>
<dbReference type="Gene3D" id="3.40.50.2300">
    <property type="match status" value="2"/>
</dbReference>
<evidence type="ECO:0000259" key="4">
    <source>
        <dbReference type="PROSITE" id="PS50932"/>
    </source>
</evidence>
<dbReference type="SUPFAM" id="SSF47413">
    <property type="entry name" value="lambda repressor-like DNA-binding domains"/>
    <property type="match status" value="1"/>
</dbReference>
<organism evidence="5 6">
    <name type="scientific">Microbacterium enclense</name>
    <dbReference type="NCBI Taxonomy" id="993073"/>
    <lineage>
        <taxon>Bacteria</taxon>
        <taxon>Bacillati</taxon>
        <taxon>Actinomycetota</taxon>
        <taxon>Actinomycetes</taxon>
        <taxon>Micrococcales</taxon>
        <taxon>Microbacteriaceae</taxon>
        <taxon>Microbacterium</taxon>
    </lineage>
</organism>
<dbReference type="GO" id="GO:0000976">
    <property type="term" value="F:transcription cis-regulatory region binding"/>
    <property type="evidence" value="ECO:0007669"/>
    <property type="project" value="TreeGrafter"/>
</dbReference>
<dbReference type="PRINTS" id="PR00036">
    <property type="entry name" value="HTHLACI"/>
</dbReference>
<dbReference type="InterPro" id="IPR046335">
    <property type="entry name" value="LacI/GalR-like_sensor"/>
</dbReference>
<dbReference type="Pfam" id="PF00356">
    <property type="entry name" value="LacI"/>
    <property type="match status" value="1"/>
</dbReference>
<evidence type="ECO:0000313" key="6">
    <source>
        <dbReference type="Proteomes" id="UP000183203"/>
    </source>
</evidence>
<sequence>MPRPSSLGRQRPSIYDVARLAGVSHQTVSRVINDQPNVSRETRTRVLRVIDEIDYAPNMTARALATRRARRIGVLIDGPVQNGPNSTLRAFEKAAREAGYAVSAFSIGDDEASQMDSGVMELVTQGIDALCVIAPRESSLDVLRDQMTGLPTVVIKAEADPSWHTVGVDQRLGARLAVQHLIDLGHRTIAHLGGPIDWFDARDRAQGWRECLAAAGAAQGPYVVGDWTSDFGFAFGRSVELGQTTAVFAANDQIALGVIHGLHGRGIRVPEDVSIVGFDDSVDARHVLPPLTTVRQRFASLGELALQQIIAAIDGETEPSHAGIEPQLIVRESTSMAAADVLTASGASRRRWYPPTSWHPVAGSRSA</sequence>
<feature type="domain" description="HTH lacI-type" evidence="4">
    <location>
        <begin position="12"/>
        <end position="66"/>
    </location>
</feature>
<dbReference type="PANTHER" id="PTHR30146:SF109">
    <property type="entry name" value="HTH-TYPE TRANSCRIPTIONAL REGULATOR GALS"/>
    <property type="match status" value="1"/>
</dbReference>
<dbReference type="CDD" id="cd01574">
    <property type="entry name" value="PBP1_LacI"/>
    <property type="match status" value="1"/>
</dbReference>
<protein>
    <submittedName>
        <fullName evidence="5">Transcriptional regulator, LacI family</fullName>
    </submittedName>
</protein>
<dbReference type="SUPFAM" id="SSF53822">
    <property type="entry name" value="Periplasmic binding protein-like I"/>
    <property type="match status" value="1"/>
</dbReference>
<dbReference type="PROSITE" id="PS00356">
    <property type="entry name" value="HTH_LACI_1"/>
    <property type="match status" value="1"/>
</dbReference>
<dbReference type="InterPro" id="IPR028082">
    <property type="entry name" value="Peripla_BP_I"/>
</dbReference>
<dbReference type="Proteomes" id="UP000183203">
    <property type="component" value="Unassembled WGS sequence"/>
</dbReference>
<evidence type="ECO:0000256" key="3">
    <source>
        <dbReference type="ARBA" id="ARBA00023163"/>
    </source>
</evidence>
<dbReference type="AlphaFoldDB" id="A0A1G6R7D0"/>
<evidence type="ECO:0000256" key="2">
    <source>
        <dbReference type="ARBA" id="ARBA00023125"/>
    </source>
</evidence>
<proteinExistence type="predicted"/>
<dbReference type="OrthoDB" id="9785139at2"/>
<dbReference type="CDD" id="cd01392">
    <property type="entry name" value="HTH_LacI"/>
    <property type="match status" value="1"/>
</dbReference>
<dbReference type="EMBL" id="FMYG01000010">
    <property type="protein sequence ID" value="SDD00323.1"/>
    <property type="molecule type" value="Genomic_DNA"/>
</dbReference>
<keyword evidence="1" id="KW-0805">Transcription regulation</keyword>
<evidence type="ECO:0000313" key="5">
    <source>
        <dbReference type="EMBL" id="SDD00323.1"/>
    </source>
</evidence>
<dbReference type="Gene3D" id="1.10.260.40">
    <property type="entry name" value="lambda repressor-like DNA-binding domains"/>
    <property type="match status" value="1"/>
</dbReference>
<dbReference type="PROSITE" id="PS50932">
    <property type="entry name" value="HTH_LACI_2"/>
    <property type="match status" value="1"/>
</dbReference>
<reference evidence="5 6" key="1">
    <citation type="submission" date="2016-09" db="EMBL/GenBank/DDBJ databases">
        <authorList>
            <person name="Capua I."/>
            <person name="De Benedictis P."/>
            <person name="Joannis T."/>
            <person name="Lombin L.H."/>
            <person name="Cattoli G."/>
        </authorList>
    </citation>
    <scope>NUCLEOTIDE SEQUENCE [LARGE SCALE GENOMIC DNA]</scope>
    <source>
        <strain evidence="5 6">NIO-1002</strain>
    </source>
</reference>
<dbReference type="InterPro" id="IPR000843">
    <property type="entry name" value="HTH_LacI"/>
</dbReference>
<dbReference type="PANTHER" id="PTHR30146">
    <property type="entry name" value="LACI-RELATED TRANSCRIPTIONAL REPRESSOR"/>
    <property type="match status" value="1"/>
</dbReference>
<name>A0A1G6R7D0_9MICO</name>
<dbReference type="RefSeq" id="WP_074615978.1">
    <property type="nucleotide sequence ID" value="NZ_FMYG01000010.1"/>
</dbReference>
<keyword evidence="3" id="KW-0804">Transcription</keyword>
<dbReference type="SMART" id="SM00354">
    <property type="entry name" value="HTH_LACI"/>
    <property type="match status" value="1"/>
</dbReference>
<dbReference type="Pfam" id="PF13377">
    <property type="entry name" value="Peripla_BP_3"/>
    <property type="match status" value="1"/>
</dbReference>